<dbReference type="Pfam" id="PF21365">
    <property type="entry name" value="Glyco_hydro_31_3rd"/>
    <property type="match status" value="2"/>
</dbReference>
<evidence type="ECO:0000313" key="6">
    <source>
        <dbReference type="Proteomes" id="UP001200741"/>
    </source>
</evidence>
<dbReference type="EMBL" id="JAJTWU010000005">
    <property type="protein sequence ID" value="MCE4555416.1"/>
    <property type="molecule type" value="Genomic_DNA"/>
</dbReference>
<feature type="domain" description="PA14" evidence="4">
    <location>
        <begin position="681"/>
        <end position="822"/>
    </location>
</feature>
<dbReference type="Pfam" id="PF07691">
    <property type="entry name" value="PA14"/>
    <property type="match status" value="1"/>
</dbReference>
<dbReference type="InterPro" id="IPR006311">
    <property type="entry name" value="TAT_signal"/>
</dbReference>
<dbReference type="Gene3D" id="2.60.40.1180">
    <property type="entry name" value="Golgi alpha-mannosidase II"/>
    <property type="match status" value="2"/>
</dbReference>
<dbReference type="InterPro" id="IPR037524">
    <property type="entry name" value="PA14/GLEYA"/>
</dbReference>
<keyword evidence="3" id="KW-0732">Signal</keyword>
<dbReference type="Gene3D" id="2.60.40.1760">
    <property type="entry name" value="glycosyl hydrolase (family 31)"/>
    <property type="match status" value="1"/>
</dbReference>
<dbReference type="CDD" id="cd06591">
    <property type="entry name" value="GH31_xylosidase_XylS"/>
    <property type="match status" value="1"/>
</dbReference>
<dbReference type="InterPro" id="IPR011658">
    <property type="entry name" value="PA14_dom"/>
</dbReference>
<dbReference type="PROSITE" id="PS51318">
    <property type="entry name" value="TAT"/>
    <property type="match status" value="1"/>
</dbReference>
<dbReference type="InterPro" id="IPR011013">
    <property type="entry name" value="Gal_mutarotase_sf_dom"/>
</dbReference>
<dbReference type="InterPro" id="IPR025887">
    <property type="entry name" value="Glyco_hydro_31_N_dom"/>
</dbReference>
<dbReference type="CDD" id="cd14752">
    <property type="entry name" value="GH31_N"/>
    <property type="match status" value="1"/>
</dbReference>
<accession>A0ABS8XRS1</accession>
<dbReference type="Gene3D" id="3.90.182.10">
    <property type="entry name" value="Toxin - Anthrax Protective Antigen,domain 1"/>
    <property type="match status" value="1"/>
</dbReference>
<dbReference type="Gene3D" id="3.20.20.80">
    <property type="entry name" value="Glycosidases"/>
    <property type="match status" value="1"/>
</dbReference>
<dbReference type="SUPFAM" id="SSF74650">
    <property type="entry name" value="Galactose mutarotase-like"/>
    <property type="match status" value="1"/>
</dbReference>
<feature type="chain" id="PRO_5045367544" evidence="3">
    <location>
        <begin position="35"/>
        <end position="982"/>
    </location>
</feature>
<dbReference type="PANTHER" id="PTHR43863:SF2">
    <property type="entry name" value="MALTASE-GLUCOAMYLASE"/>
    <property type="match status" value="1"/>
</dbReference>
<dbReference type="Pfam" id="PF17137">
    <property type="entry name" value="DUF5110"/>
    <property type="match status" value="1"/>
</dbReference>
<dbReference type="Proteomes" id="UP001200741">
    <property type="component" value="Unassembled WGS sequence"/>
</dbReference>
<keyword evidence="2" id="KW-0378">Hydrolase</keyword>
<dbReference type="PANTHER" id="PTHR43863">
    <property type="entry name" value="HYDROLASE, PUTATIVE (AFU_ORTHOLOGUE AFUA_1G03140)-RELATED"/>
    <property type="match status" value="1"/>
</dbReference>
<dbReference type="PROSITE" id="PS51820">
    <property type="entry name" value="PA14"/>
    <property type="match status" value="1"/>
</dbReference>
<dbReference type="InterPro" id="IPR051816">
    <property type="entry name" value="Glycosyl_Hydrolase_31"/>
</dbReference>
<name>A0ABS8XRS1_9BURK</name>
<evidence type="ECO:0000259" key="4">
    <source>
        <dbReference type="PROSITE" id="PS51820"/>
    </source>
</evidence>
<dbReference type="SMART" id="SM00758">
    <property type="entry name" value="PA14"/>
    <property type="match status" value="1"/>
</dbReference>
<dbReference type="Pfam" id="PF01055">
    <property type="entry name" value="Glyco_hydro_31_2nd"/>
    <property type="match status" value="1"/>
</dbReference>
<dbReference type="SUPFAM" id="SSF56988">
    <property type="entry name" value="Anthrax protective antigen"/>
    <property type="match status" value="1"/>
</dbReference>
<evidence type="ECO:0000256" key="2">
    <source>
        <dbReference type="RuleBase" id="RU361185"/>
    </source>
</evidence>
<protein>
    <submittedName>
        <fullName evidence="5">PA14 domain-containing protein</fullName>
    </submittedName>
</protein>
<dbReference type="InterPro" id="IPR000322">
    <property type="entry name" value="Glyco_hydro_31_TIM"/>
</dbReference>
<evidence type="ECO:0000256" key="1">
    <source>
        <dbReference type="ARBA" id="ARBA00007806"/>
    </source>
</evidence>
<feature type="signal peptide" evidence="3">
    <location>
        <begin position="1"/>
        <end position="34"/>
    </location>
</feature>
<keyword evidence="6" id="KW-1185">Reference proteome</keyword>
<sequence length="982" mass="109042">MSERHLRARRALTTAFTTALVAGLLAVALPAAQADTGLDALGQPQRLPLAAAAQGLAWKRLESGVQLQLGALTRNVLFYGPGIVRVTTNLGESHATQPSLVVVAQPQAPAFDIQETADTLVLASAALRVQIDRRSGALAFQRADGSPLTREQAPAALKPASFSGAPTYTMTQAFSLAPDESLYGLGQYNEPYWDYRGRDVLMVQTNIGIVLPFMVSTRRWGVLWDVYSKMRFTDDAQGARFWAESAPAGADYYLVAGSSMDDVMAGYRHLTGAAPMFPKSAFGLFMSKERYQTQAQVLDVVRRFRADHFPLDNIVQDWQYWGGAADGTWSGMIWDASRYPDPRAMIDTLHRDLHAQFMISIWPSVGNNTALARELDAHGLRFGPMEGVASQAQIYDAFSAEGREIYFRHLKKGLLDVGVDALWMDGTEVEVSGAAHDPGTVERDIKAMGRNAMGDFARYLNVYSLLTTRGVYEGQRALPGPRGDQRVLTLTRSAWAGQQRYGAFAWSGDTRASWATFRAQISGGLNVGMGGQPYWTQDTGGFFVSYPGGERNPAYRELFARWHQFGIFNPVYRIHGTDVVREPYHFKTLDPAFYRSLRSAAELRYRLLPYHYGLAWRTHNEGYIPMRGLAMDFPDETALRGIDDAFMFGPAFLVRPVTRSVQYPELPRADTVPATALRTPEGQPGLAVTYYDGTHFDREAGHAVDNTVDHNWPEPPLSSFPPGLGSINNFSARWQGQLVAPEAGEYEIGLEGDDGFRLWLDDKLVIDDWKNGATRRQTAKVVLQKDRPARVRVEFYQGGGERSLRLSWRTPAQLQALADEQARIDPRIATRLPSGSNWFDFWSGQLHAGGSTVKASYPLDRFPLFVRAGSIVPMGPVVEHVSQKPDAPLEVRVYAGADAEFTLYEDDGQTYAYEKGQRATVTLRWDDARRVLHVSAREGRFPGLVERRRLDVKLIAASGRAAPVRHLDYRGLAADLQFPAPR</sequence>
<gene>
    <name evidence="5" type="ORF">LXT13_13450</name>
</gene>
<dbReference type="InterPro" id="IPR033403">
    <property type="entry name" value="DUF5110"/>
</dbReference>
<comment type="caution">
    <text evidence="5">The sequence shown here is derived from an EMBL/GenBank/DDBJ whole genome shotgun (WGS) entry which is preliminary data.</text>
</comment>
<dbReference type="RefSeq" id="WP_233372435.1">
    <property type="nucleotide sequence ID" value="NZ_JAJTWU010000005.1"/>
</dbReference>
<reference evidence="5 6" key="1">
    <citation type="submission" date="2021-12" db="EMBL/GenBank/DDBJ databases">
        <title>Genome seq of P8.</title>
        <authorList>
            <person name="Seo T."/>
        </authorList>
    </citation>
    <scope>NUCLEOTIDE SEQUENCE [LARGE SCALE GENOMIC DNA]</scope>
    <source>
        <strain evidence="5 6">P8</strain>
    </source>
</reference>
<keyword evidence="2" id="KW-0326">Glycosidase</keyword>
<dbReference type="InterPro" id="IPR048395">
    <property type="entry name" value="Glyco_hydro_31_C"/>
</dbReference>
<evidence type="ECO:0000256" key="3">
    <source>
        <dbReference type="SAM" id="SignalP"/>
    </source>
</evidence>
<dbReference type="InterPro" id="IPR017853">
    <property type="entry name" value="GH"/>
</dbReference>
<comment type="similarity">
    <text evidence="1 2">Belongs to the glycosyl hydrolase 31 family.</text>
</comment>
<proteinExistence type="inferred from homology"/>
<dbReference type="SUPFAM" id="SSF51445">
    <property type="entry name" value="(Trans)glycosidases"/>
    <property type="match status" value="1"/>
</dbReference>
<dbReference type="Pfam" id="PF13802">
    <property type="entry name" value="Gal_mutarotas_2"/>
    <property type="match status" value="1"/>
</dbReference>
<dbReference type="InterPro" id="IPR013780">
    <property type="entry name" value="Glyco_hydro_b"/>
</dbReference>
<organism evidence="5 6">
    <name type="scientific">Pelomonas cellulosilytica</name>
    <dbReference type="NCBI Taxonomy" id="2906762"/>
    <lineage>
        <taxon>Bacteria</taxon>
        <taxon>Pseudomonadati</taxon>
        <taxon>Pseudomonadota</taxon>
        <taxon>Betaproteobacteria</taxon>
        <taxon>Burkholderiales</taxon>
        <taxon>Sphaerotilaceae</taxon>
        <taxon>Roseateles</taxon>
    </lineage>
</organism>
<evidence type="ECO:0000313" key="5">
    <source>
        <dbReference type="EMBL" id="MCE4555416.1"/>
    </source>
</evidence>